<reference evidence="3" key="1">
    <citation type="submission" date="2016-06" db="EMBL/GenBank/DDBJ databases">
        <authorList>
            <person name="Varghese N."/>
            <person name="Submissions Spin"/>
        </authorList>
    </citation>
    <scope>NUCLEOTIDE SEQUENCE [LARGE SCALE GENOMIC DNA]</scope>
    <source>
        <strain evidence="3">DSM 44151</strain>
    </source>
</reference>
<accession>A0A1C6U9J8</accession>
<dbReference type="Gene3D" id="1.10.260.40">
    <property type="entry name" value="lambda repressor-like DNA-binding domains"/>
    <property type="match status" value="1"/>
</dbReference>
<organism evidence="2 3">
    <name type="scientific">Micromonospora chersina</name>
    <dbReference type="NCBI Taxonomy" id="47854"/>
    <lineage>
        <taxon>Bacteria</taxon>
        <taxon>Bacillati</taxon>
        <taxon>Actinomycetota</taxon>
        <taxon>Actinomycetes</taxon>
        <taxon>Micromonosporales</taxon>
        <taxon>Micromonosporaceae</taxon>
        <taxon>Micromonospora</taxon>
    </lineage>
</organism>
<sequence>MRAESQFGPELRRRRLERGLSLRDLAAAVPCSASYLSRVERGLRQPTSLVARLFDAAVSADGELIALAHESAPSGAAARDDPIRCVPATQLVQAFEATAAAGAAFATGRGRTAESARGMFDVLRQQGHAASPAALLPALAAQFGVLRAAAGSARGLARQQLLGVGAHYAEYAGWMVQEAGDGVGALALTDTAAALARAAGDDALAEYALLRRADIALYQRDGRLVVEWASRVVRGSPSPLVRGLAAQRMAQGWAVLGDASRCLSALELAIDAMAAADEVASGSGIVLGSGGGGRLMEIVRGWCYLDLGRPQDATIALEAGLSRMPAAARRARALYGVRLALSYAACGQLRRARDRGMIALDEARHVDSASVRQQLGLLAVMVRRWPGNVELNNFRMRIERELAVA</sequence>
<dbReference type="Pfam" id="PF13560">
    <property type="entry name" value="HTH_31"/>
    <property type="match status" value="1"/>
</dbReference>
<gene>
    <name evidence="2" type="ORF">GA0070603_1034</name>
</gene>
<keyword evidence="3" id="KW-1185">Reference proteome</keyword>
<dbReference type="STRING" id="47854.GA0070603_1034"/>
<dbReference type="GO" id="GO:0003677">
    <property type="term" value="F:DNA binding"/>
    <property type="evidence" value="ECO:0007669"/>
    <property type="project" value="InterPro"/>
</dbReference>
<dbReference type="InterPro" id="IPR001387">
    <property type="entry name" value="Cro/C1-type_HTH"/>
</dbReference>
<feature type="domain" description="HTH cro/C1-type" evidence="1">
    <location>
        <begin position="11"/>
        <end position="47"/>
    </location>
</feature>
<dbReference type="PROSITE" id="PS50943">
    <property type="entry name" value="HTH_CROC1"/>
    <property type="match status" value="1"/>
</dbReference>
<protein>
    <submittedName>
        <fullName evidence="2">Helix-turn-helix domain-containing protein</fullName>
    </submittedName>
</protein>
<proteinExistence type="predicted"/>
<dbReference type="EMBL" id="FMIB01000002">
    <property type="protein sequence ID" value="SCL50644.1"/>
    <property type="molecule type" value="Genomic_DNA"/>
</dbReference>
<dbReference type="Proteomes" id="UP000198605">
    <property type="component" value="Unassembled WGS sequence"/>
</dbReference>
<evidence type="ECO:0000313" key="3">
    <source>
        <dbReference type="Proteomes" id="UP000198605"/>
    </source>
</evidence>
<evidence type="ECO:0000313" key="2">
    <source>
        <dbReference type="EMBL" id="SCL50644.1"/>
    </source>
</evidence>
<dbReference type="SUPFAM" id="SSF47413">
    <property type="entry name" value="lambda repressor-like DNA-binding domains"/>
    <property type="match status" value="1"/>
</dbReference>
<dbReference type="SMART" id="SM00530">
    <property type="entry name" value="HTH_XRE"/>
    <property type="match status" value="1"/>
</dbReference>
<dbReference type="InterPro" id="IPR010982">
    <property type="entry name" value="Lambda_DNA-bd_dom_sf"/>
</dbReference>
<dbReference type="AlphaFoldDB" id="A0A1C6U9J8"/>
<evidence type="ECO:0000259" key="1">
    <source>
        <dbReference type="PROSITE" id="PS50943"/>
    </source>
</evidence>
<name>A0A1C6U9J8_9ACTN</name>